<dbReference type="Proteomes" id="UP000198420">
    <property type="component" value="Unassembled WGS sequence"/>
</dbReference>
<sequence length="907" mass="94439">MTTAPAPYRRTAEDVVREFGGDAADGLASDEAARRLERDGPNTLPAARGRSPVVRFLLQFNSPLIYVLLVSAAVTGLLGEHVDALVILGVVVVNAVVGFVQESRAEKALGALAAMAQTAALVVRDGAARRVPSAGLVRGDLVRLEAGDKVPADLRLLRADEFAADESALTGESVPVAKDTAAQDEAALADRTGMAFSGTLATAGSAAGLVVATGADTELGGIHRLVQGTGTVQTPLTRKITHFSKIVTVAILALAVLTFLIGVLRGRGASEMLTAAVALAVGAIPEGLPAVVTITLALGVSRMVGRGAIVRHLPAVETLGSTTVICTDKTGTLTQNQMTVTAVTAGGRDYTVTGTGYAPTGTIRQDGREVDPAAHPALTETLLAGLGCNDAQLHRGDGWHITGDPTEGALLTSAAKAGLDGVSDRVATLPFTAERRYMATLHQDGAVYVKGPVERILELCEDAAGPDGAPVPLDRAAVTARAEDYGGQALRVLAFARGRAGGPGLDEPPPLTFLGLQAMLDPPREDAARAVRTCHDAGVNVKMITGDHAATARAVGTRVGLHGEVMTGAELTGGVSAERVQATTVFARVSPEQKLRLVRILQDRGHVIAMTGDGVNDAPALKQADIGVAMGRSGTDAAKESADMVLTGDDFASIEKAVEEGRGVFDNLVKFIVWALPSNIGLGLVLVAAIVAGTALPVLPLQVLWLNMTAVLVLGLPFSVEPKDEHIMRRPPRDPSLPLLTRAMTLRILVVSAILLAGAFGLQHWERAHGAAPQVAQTIVVNVFALTLLTYLFNCLSLDRPLLWHGVRRNHWVGAGVLALIAIQALYTYAPFMNELFHSAPLGAGAWARIVVIAAVSYVVIEILKYVQRRADPALRHGGGGRSPRPAAGSRQESGAEGGPPGPEEEP</sequence>
<dbReference type="FunFam" id="3.40.50.1000:FF:000211">
    <property type="entry name" value="Plasma membrane ATPase"/>
    <property type="match status" value="1"/>
</dbReference>
<dbReference type="Pfam" id="PF00122">
    <property type="entry name" value="E1-E2_ATPase"/>
    <property type="match status" value="1"/>
</dbReference>
<dbReference type="Gene3D" id="3.40.50.1000">
    <property type="entry name" value="HAD superfamily/HAD-like"/>
    <property type="match status" value="1"/>
</dbReference>
<feature type="transmembrane region" description="Helical" evidence="13">
    <location>
        <begin position="810"/>
        <end position="830"/>
    </location>
</feature>
<evidence type="ECO:0000256" key="12">
    <source>
        <dbReference type="SAM" id="MobiDB-lite"/>
    </source>
</evidence>
<keyword evidence="8" id="KW-1278">Translocase</keyword>
<keyword evidence="3 13" id="KW-0812">Transmembrane</keyword>
<reference evidence="16" key="1">
    <citation type="submission" date="2017-06" db="EMBL/GenBank/DDBJ databases">
        <authorList>
            <person name="Varghese N."/>
            <person name="Submissions S."/>
        </authorList>
    </citation>
    <scope>NUCLEOTIDE SEQUENCE [LARGE SCALE GENOMIC DNA]</scope>
    <source>
        <strain evidence="16">DSM 44485</strain>
    </source>
</reference>
<protein>
    <submittedName>
        <fullName evidence="15">Cation-transporting ATPase F</fullName>
    </submittedName>
</protein>
<evidence type="ECO:0000256" key="11">
    <source>
        <dbReference type="ARBA" id="ARBA00049360"/>
    </source>
</evidence>
<dbReference type="InterPro" id="IPR001757">
    <property type="entry name" value="P_typ_ATPase"/>
</dbReference>
<dbReference type="GO" id="GO:0005524">
    <property type="term" value="F:ATP binding"/>
    <property type="evidence" value="ECO:0007669"/>
    <property type="project" value="UniProtKB-KW"/>
</dbReference>
<keyword evidence="7" id="KW-0460">Magnesium</keyword>
<dbReference type="InterPro" id="IPR008250">
    <property type="entry name" value="ATPase_P-typ_transduc_dom_A_sf"/>
</dbReference>
<dbReference type="Pfam" id="PF13246">
    <property type="entry name" value="Cation_ATPase"/>
    <property type="match status" value="1"/>
</dbReference>
<evidence type="ECO:0000313" key="15">
    <source>
        <dbReference type="EMBL" id="SNS11233.1"/>
    </source>
</evidence>
<dbReference type="RefSeq" id="WP_089314617.1">
    <property type="nucleotide sequence ID" value="NZ_FZNP01000011.1"/>
</dbReference>
<dbReference type="SUPFAM" id="SSF56784">
    <property type="entry name" value="HAD-like"/>
    <property type="match status" value="1"/>
</dbReference>
<dbReference type="SUPFAM" id="SSF81653">
    <property type="entry name" value="Calcium ATPase, transduction domain A"/>
    <property type="match status" value="1"/>
</dbReference>
<evidence type="ECO:0000256" key="10">
    <source>
        <dbReference type="ARBA" id="ARBA00023136"/>
    </source>
</evidence>
<dbReference type="SFLD" id="SFLDS00003">
    <property type="entry name" value="Haloacid_Dehalogenase"/>
    <property type="match status" value="1"/>
</dbReference>
<evidence type="ECO:0000256" key="9">
    <source>
        <dbReference type="ARBA" id="ARBA00022989"/>
    </source>
</evidence>
<dbReference type="PRINTS" id="PR00119">
    <property type="entry name" value="CATATPASE"/>
</dbReference>
<feature type="transmembrane region" description="Helical" evidence="13">
    <location>
        <begin position="842"/>
        <end position="861"/>
    </location>
</feature>
<keyword evidence="9 13" id="KW-1133">Transmembrane helix</keyword>
<feature type="domain" description="Cation-transporting P-type ATPase N-terminal" evidence="14">
    <location>
        <begin position="6"/>
        <end position="80"/>
    </location>
</feature>
<evidence type="ECO:0000256" key="2">
    <source>
        <dbReference type="ARBA" id="ARBA00022553"/>
    </source>
</evidence>
<dbReference type="Pfam" id="PF08282">
    <property type="entry name" value="Hydrolase_3"/>
    <property type="match status" value="1"/>
</dbReference>
<dbReference type="Gene3D" id="1.20.1110.10">
    <property type="entry name" value="Calcium-transporting ATPase, transmembrane domain"/>
    <property type="match status" value="1"/>
</dbReference>
<keyword evidence="4" id="KW-0479">Metal-binding</keyword>
<dbReference type="PROSITE" id="PS00154">
    <property type="entry name" value="ATPASE_E1_E2"/>
    <property type="match status" value="1"/>
</dbReference>
<name>A0A239BVP7_9ACTN</name>
<dbReference type="Gene3D" id="2.70.150.10">
    <property type="entry name" value="Calcium-transporting ATPase, cytoplasmic transduction domain A"/>
    <property type="match status" value="1"/>
</dbReference>
<feature type="transmembrane region" description="Helical" evidence="13">
    <location>
        <begin position="56"/>
        <end position="78"/>
    </location>
</feature>
<keyword evidence="6" id="KW-0067">ATP-binding</keyword>
<dbReference type="NCBIfam" id="TIGR01494">
    <property type="entry name" value="ATPase_P-type"/>
    <property type="match status" value="3"/>
</dbReference>
<dbReference type="PRINTS" id="PR00120">
    <property type="entry name" value="HATPASE"/>
</dbReference>
<evidence type="ECO:0000313" key="16">
    <source>
        <dbReference type="Proteomes" id="UP000198420"/>
    </source>
</evidence>
<keyword evidence="16" id="KW-1185">Reference proteome</keyword>
<evidence type="ECO:0000256" key="6">
    <source>
        <dbReference type="ARBA" id="ARBA00022840"/>
    </source>
</evidence>
<feature type="region of interest" description="Disordered" evidence="12">
    <location>
        <begin position="874"/>
        <end position="907"/>
    </location>
</feature>
<comment type="subcellular location">
    <subcellularLocation>
        <location evidence="1">Cell membrane</location>
        <topology evidence="1">Multi-pass membrane protein</topology>
    </subcellularLocation>
</comment>
<dbReference type="OrthoDB" id="9814270at2"/>
<dbReference type="Gene3D" id="3.40.1110.10">
    <property type="entry name" value="Calcium-transporting ATPase, cytoplasmic domain N"/>
    <property type="match status" value="1"/>
</dbReference>
<dbReference type="GO" id="GO:0016887">
    <property type="term" value="F:ATP hydrolysis activity"/>
    <property type="evidence" value="ECO:0007669"/>
    <property type="project" value="InterPro"/>
</dbReference>
<dbReference type="GO" id="GO:0046872">
    <property type="term" value="F:metal ion binding"/>
    <property type="evidence" value="ECO:0007669"/>
    <property type="project" value="UniProtKB-KW"/>
</dbReference>
<feature type="transmembrane region" description="Helical" evidence="13">
    <location>
        <begin position="276"/>
        <end position="301"/>
    </location>
</feature>
<dbReference type="SUPFAM" id="SSF81660">
    <property type="entry name" value="Metal cation-transporting ATPase, ATP-binding domain N"/>
    <property type="match status" value="1"/>
</dbReference>
<dbReference type="InterPro" id="IPR018303">
    <property type="entry name" value="ATPase_P-typ_P_site"/>
</dbReference>
<dbReference type="Pfam" id="PF00690">
    <property type="entry name" value="Cation_ATPase_N"/>
    <property type="match status" value="1"/>
</dbReference>
<evidence type="ECO:0000256" key="7">
    <source>
        <dbReference type="ARBA" id="ARBA00022842"/>
    </source>
</evidence>
<dbReference type="SUPFAM" id="SSF81665">
    <property type="entry name" value="Calcium ATPase, transmembrane domain M"/>
    <property type="match status" value="1"/>
</dbReference>
<proteinExistence type="predicted"/>
<evidence type="ECO:0000256" key="5">
    <source>
        <dbReference type="ARBA" id="ARBA00022741"/>
    </source>
</evidence>
<dbReference type="GO" id="GO:0005886">
    <property type="term" value="C:plasma membrane"/>
    <property type="evidence" value="ECO:0007669"/>
    <property type="project" value="UniProtKB-SubCell"/>
</dbReference>
<feature type="transmembrane region" description="Helical" evidence="13">
    <location>
        <begin position="698"/>
        <end position="718"/>
    </location>
</feature>
<feature type="transmembrane region" description="Helical" evidence="13">
    <location>
        <begin position="774"/>
        <end position="798"/>
    </location>
</feature>
<feature type="transmembrane region" description="Helical" evidence="13">
    <location>
        <begin position="739"/>
        <end position="762"/>
    </location>
</feature>
<dbReference type="InterPro" id="IPR059000">
    <property type="entry name" value="ATPase_P-type_domA"/>
</dbReference>
<evidence type="ECO:0000256" key="3">
    <source>
        <dbReference type="ARBA" id="ARBA00022692"/>
    </source>
</evidence>
<dbReference type="InterPro" id="IPR044492">
    <property type="entry name" value="P_typ_ATPase_HD_dom"/>
</dbReference>
<dbReference type="InterPro" id="IPR023298">
    <property type="entry name" value="ATPase_P-typ_TM_dom_sf"/>
</dbReference>
<keyword evidence="10 13" id="KW-0472">Membrane</keyword>
<gene>
    <name evidence="15" type="ORF">SAMN06265355_11199</name>
</gene>
<evidence type="ECO:0000256" key="8">
    <source>
        <dbReference type="ARBA" id="ARBA00022967"/>
    </source>
</evidence>
<evidence type="ECO:0000259" key="14">
    <source>
        <dbReference type="SMART" id="SM00831"/>
    </source>
</evidence>
<feature type="transmembrane region" description="Helical" evidence="13">
    <location>
        <begin position="84"/>
        <end position="100"/>
    </location>
</feature>
<feature type="transmembrane region" description="Helical" evidence="13">
    <location>
        <begin position="671"/>
        <end position="692"/>
    </location>
</feature>
<dbReference type="InterPro" id="IPR023214">
    <property type="entry name" value="HAD_sf"/>
</dbReference>
<feature type="transmembrane region" description="Helical" evidence="13">
    <location>
        <begin position="246"/>
        <end position="264"/>
    </location>
</feature>
<dbReference type="AlphaFoldDB" id="A0A239BVP7"/>
<evidence type="ECO:0000256" key="13">
    <source>
        <dbReference type="SAM" id="Phobius"/>
    </source>
</evidence>
<dbReference type="SFLD" id="SFLDF00027">
    <property type="entry name" value="p-type_atpase"/>
    <property type="match status" value="1"/>
</dbReference>
<dbReference type="SMART" id="SM00831">
    <property type="entry name" value="Cation_ATPase_N"/>
    <property type="match status" value="1"/>
</dbReference>
<accession>A0A239BVP7</accession>
<organism evidence="15 16">
    <name type="scientific">Actinomadura mexicana</name>
    <dbReference type="NCBI Taxonomy" id="134959"/>
    <lineage>
        <taxon>Bacteria</taxon>
        <taxon>Bacillati</taxon>
        <taxon>Actinomycetota</taxon>
        <taxon>Actinomycetes</taxon>
        <taxon>Streptosporangiales</taxon>
        <taxon>Thermomonosporaceae</taxon>
        <taxon>Actinomadura</taxon>
    </lineage>
</organism>
<dbReference type="PANTHER" id="PTHR42861">
    <property type="entry name" value="CALCIUM-TRANSPORTING ATPASE"/>
    <property type="match status" value="1"/>
</dbReference>
<dbReference type="InterPro" id="IPR004014">
    <property type="entry name" value="ATPase_P-typ_cation-transptr_N"/>
</dbReference>
<dbReference type="InterPro" id="IPR006068">
    <property type="entry name" value="ATPase_P-typ_cation-transptr_C"/>
</dbReference>
<dbReference type="SFLD" id="SFLDG00002">
    <property type="entry name" value="C1.7:_P-type_atpase_like"/>
    <property type="match status" value="1"/>
</dbReference>
<comment type="catalytic activity">
    <reaction evidence="11">
        <text>ATP + H2O = ADP + phosphate + H(+)</text>
        <dbReference type="Rhea" id="RHEA:13065"/>
        <dbReference type="ChEBI" id="CHEBI:15377"/>
        <dbReference type="ChEBI" id="CHEBI:15378"/>
        <dbReference type="ChEBI" id="CHEBI:30616"/>
        <dbReference type="ChEBI" id="CHEBI:43474"/>
        <dbReference type="ChEBI" id="CHEBI:456216"/>
    </reaction>
</comment>
<evidence type="ECO:0000256" key="1">
    <source>
        <dbReference type="ARBA" id="ARBA00004651"/>
    </source>
</evidence>
<dbReference type="InterPro" id="IPR036412">
    <property type="entry name" value="HAD-like_sf"/>
</dbReference>
<dbReference type="EMBL" id="FZNP01000011">
    <property type="protein sequence ID" value="SNS11233.1"/>
    <property type="molecule type" value="Genomic_DNA"/>
</dbReference>
<keyword evidence="2" id="KW-0597">Phosphoprotein</keyword>
<dbReference type="Pfam" id="PF00689">
    <property type="entry name" value="Cation_ATPase_C"/>
    <property type="match status" value="1"/>
</dbReference>
<dbReference type="InterPro" id="IPR023299">
    <property type="entry name" value="ATPase_P-typ_cyto_dom_N"/>
</dbReference>
<evidence type="ECO:0000256" key="4">
    <source>
        <dbReference type="ARBA" id="ARBA00022723"/>
    </source>
</evidence>
<keyword evidence="5" id="KW-0547">Nucleotide-binding</keyword>